<comment type="caution">
    <text evidence="1">The sequence shown here is derived from an EMBL/GenBank/DDBJ whole genome shotgun (WGS) entry which is preliminary data.</text>
</comment>
<evidence type="ECO:0000313" key="2">
    <source>
        <dbReference type="Proteomes" id="UP000316213"/>
    </source>
</evidence>
<dbReference type="OrthoDB" id="222662at2"/>
<dbReference type="Proteomes" id="UP000316213">
    <property type="component" value="Unassembled WGS sequence"/>
</dbReference>
<name>A0A5C6AH90_9BACT</name>
<gene>
    <name evidence="1" type="ORF">Pla100_19960</name>
</gene>
<organism evidence="1 2">
    <name type="scientific">Neorhodopirellula pilleata</name>
    <dbReference type="NCBI Taxonomy" id="2714738"/>
    <lineage>
        <taxon>Bacteria</taxon>
        <taxon>Pseudomonadati</taxon>
        <taxon>Planctomycetota</taxon>
        <taxon>Planctomycetia</taxon>
        <taxon>Pirellulales</taxon>
        <taxon>Pirellulaceae</taxon>
        <taxon>Neorhodopirellula</taxon>
    </lineage>
</organism>
<dbReference type="SUPFAM" id="SSF52540">
    <property type="entry name" value="P-loop containing nucleoside triphosphate hydrolases"/>
    <property type="match status" value="1"/>
</dbReference>
<dbReference type="EMBL" id="SJPM01000003">
    <property type="protein sequence ID" value="TWT98830.1"/>
    <property type="molecule type" value="Genomic_DNA"/>
</dbReference>
<evidence type="ECO:0000313" key="1">
    <source>
        <dbReference type="EMBL" id="TWT98830.1"/>
    </source>
</evidence>
<dbReference type="Gene3D" id="3.40.50.300">
    <property type="entry name" value="P-loop containing nucleotide triphosphate hydrolases"/>
    <property type="match status" value="1"/>
</dbReference>
<dbReference type="InterPro" id="IPR027417">
    <property type="entry name" value="P-loop_NTPase"/>
</dbReference>
<protein>
    <recommendedName>
        <fullName evidence="3">NACHT domain protein</fullName>
    </recommendedName>
</protein>
<keyword evidence="2" id="KW-1185">Reference proteome</keyword>
<sequence>MAALLGKTFCSSVEPNCLSVGHLEFAFDRWKQAWQTDPASVDLPDCSPGFPAVSIQDGYQPIEVLVSGDLMGDDCLGNERSIAFADALESFRPLSILIGEPGTGKTSTVRWLVRSILRGEWDQWEFPIPIRGQDYGDALADDPSISPLEFFLSNWLPPNVNSLSIFEPDSRCCPSQAVKDLARLARSNPADGLTILNRTLLIVDDWDRIPQRWRRHAERNLDRDSDVMTTLLTSRSQSSVSARADVRQLTIFTPKWPFVRSDREPIEWTEDRTANDSPISELSQNPAWRRMIDAFFAAHSSSPQADIHGVSMSGSVRLMEQLVRWERQRGQVDSNLPIHLNHLRALERIAYRLVTLPTGQTQRFSIDDLERVCGCCQSDVETLLRSRWLTHDSTFIEDCRFSSKAFLNHFAARHVADELPPQEQRGFLDMAIVCSQRLAVARQALTWEAGSLTAKLDGTTFRSVLHDWLPKWLAQSDSYDITTDRIAELLIAASTEPSDIDGPVPQTCHRLWSSLADCSCEQVIRYRLELLAKLNRRFLVQKLSAMRQDRDDRFRRWLPSIPTHILEIMGVVCTQDLMHRNAQHRSLVNVVDADNDADDLPDCQTLSNLVHVAFCDRDHRRLDDLWCQLLSKSQAQIGNHLRSKYRLAADVRSAIVFQLIHFVSSETTNTVDSDDTLLMTIAASRFAMLASCETDAIYLRESLEKAASVIATVDRPGSVRFVALYKTLVESLMHALAEIAPNAMLVAQRDNPVVRRVIEPVVHQLQWLVYRDRIVDSRGVVIARSTEDPLGNIRYSTPDVVQEIAETLSPRQRNDFLSYWHMVSEGDEDYRMTDRETIHRSMIMILDSDANGPLAERLAACYQDGTPPQFGTWKKNLNRVVRRCSHHPEWVAHLREIGLVTAGFAKE</sequence>
<proteinExistence type="predicted"/>
<accession>A0A5C6AH90</accession>
<dbReference type="AlphaFoldDB" id="A0A5C6AH90"/>
<dbReference type="RefSeq" id="WP_146577502.1">
    <property type="nucleotide sequence ID" value="NZ_SJPM01000003.1"/>
</dbReference>
<evidence type="ECO:0008006" key="3">
    <source>
        <dbReference type="Google" id="ProtNLM"/>
    </source>
</evidence>
<reference evidence="1 2" key="1">
    <citation type="submission" date="2019-02" db="EMBL/GenBank/DDBJ databases">
        <title>Deep-cultivation of Planctomycetes and their phenomic and genomic characterization uncovers novel biology.</title>
        <authorList>
            <person name="Wiegand S."/>
            <person name="Jogler M."/>
            <person name="Boedeker C."/>
            <person name="Pinto D."/>
            <person name="Vollmers J."/>
            <person name="Rivas-Marin E."/>
            <person name="Kohn T."/>
            <person name="Peeters S.H."/>
            <person name="Heuer A."/>
            <person name="Rast P."/>
            <person name="Oberbeckmann S."/>
            <person name="Bunk B."/>
            <person name="Jeske O."/>
            <person name="Meyerdierks A."/>
            <person name="Storesund J.E."/>
            <person name="Kallscheuer N."/>
            <person name="Luecker S."/>
            <person name="Lage O.M."/>
            <person name="Pohl T."/>
            <person name="Merkel B.J."/>
            <person name="Hornburger P."/>
            <person name="Mueller R.-W."/>
            <person name="Bruemmer F."/>
            <person name="Labrenz M."/>
            <person name="Spormann A.M."/>
            <person name="Op Den Camp H."/>
            <person name="Overmann J."/>
            <person name="Amann R."/>
            <person name="Jetten M.S.M."/>
            <person name="Mascher T."/>
            <person name="Medema M.H."/>
            <person name="Devos D.P."/>
            <person name="Kaster A.-K."/>
            <person name="Ovreas L."/>
            <person name="Rohde M."/>
            <person name="Galperin M.Y."/>
            <person name="Jogler C."/>
        </authorList>
    </citation>
    <scope>NUCLEOTIDE SEQUENCE [LARGE SCALE GENOMIC DNA]</scope>
    <source>
        <strain evidence="1 2">Pla100</strain>
    </source>
</reference>